<keyword evidence="8" id="KW-0443">Lipid metabolism</keyword>
<evidence type="ECO:0000313" key="11">
    <source>
        <dbReference type="EMBL" id="AQG78078.1"/>
    </source>
</evidence>
<proteinExistence type="predicted"/>
<dbReference type="PANTHER" id="PTHR30372:SF4">
    <property type="entry name" value="LIPID-A-DISACCHARIDE SYNTHASE, MITOCHONDRIAL-RELATED"/>
    <property type="match status" value="1"/>
</dbReference>
<keyword evidence="7" id="KW-0808">Transferase</keyword>
<evidence type="ECO:0000256" key="7">
    <source>
        <dbReference type="ARBA" id="ARBA00022679"/>
    </source>
</evidence>
<dbReference type="GO" id="GO:0009245">
    <property type="term" value="P:lipid A biosynthetic process"/>
    <property type="evidence" value="ECO:0007669"/>
    <property type="project" value="UniProtKB-UniRule"/>
</dbReference>
<dbReference type="KEGG" id="smon:AWR27_01145"/>
<dbReference type="Proteomes" id="UP000187941">
    <property type="component" value="Chromosome"/>
</dbReference>
<dbReference type="EMBL" id="CP014263">
    <property type="protein sequence ID" value="AQG78078.1"/>
    <property type="molecule type" value="Genomic_DNA"/>
</dbReference>
<evidence type="ECO:0000256" key="6">
    <source>
        <dbReference type="ARBA" id="ARBA00022676"/>
    </source>
</evidence>
<keyword evidence="4" id="KW-0444">Lipid biosynthesis</keyword>
<dbReference type="EC" id="2.4.1.182" evidence="2 10"/>
<dbReference type="OrthoDB" id="9801642at2"/>
<evidence type="ECO:0000256" key="4">
    <source>
        <dbReference type="ARBA" id="ARBA00022516"/>
    </source>
</evidence>
<comment type="catalytic activity">
    <reaction evidence="9">
        <text>a lipid X + a UDP-2-N,3-O-bis[(3R)-3-hydroxyacyl]-alpha-D-glucosamine = a lipid A disaccharide + UDP + H(+)</text>
        <dbReference type="Rhea" id="RHEA:67828"/>
        <dbReference type="ChEBI" id="CHEBI:15378"/>
        <dbReference type="ChEBI" id="CHEBI:58223"/>
        <dbReference type="ChEBI" id="CHEBI:137748"/>
        <dbReference type="ChEBI" id="CHEBI:176338"/>
        <dbReference type="ChEBI" id="CHEBI:176343"/>
        <dbReference type="EC" id="2.4.1.182"/>
    </reaction>
</comment>
<dbReference type="GO" id="GO:0016020">
    <property type="term" value="C:membrane"/>
    <property type="evidence" value="ECO:0007669"/>
    <property type="project" value="GOC"/>
</dbReference>
<protein>
    <recommendedName>
        <fullName evidence="3 10">Lipid-A-disaccharide synthase</fullName>
        <ecNumber evidence="2 10">2.4.1.182</ecNumber>
    </recommendedName>
</protein>
<accession>A0A1P9WRT0</accession>
<dbReference type="Pfam" id="PF02684">
    <property type="entry name" value="LpxB"/>
    <property type="match status" value="1"/>
</dbReference>
<dbReference type="GO" id="GO:0008915">
    <property type="term" value="F:lipid-A-disaccharide synthase activity"/>
    <property type="evidence" value="ECO:0007669"/>
    <property type="project" value="UniProtKB-UniRule"/>
</dbReference>
<gene>
    <name evidence="11" type="ORF">AWR27_01145</name>
</gene>
<evidence type="ECO:0000313" key="12">
    <source>
        <dbReference type="Proteomes" id="UP000187941"/>
    </source>
</evidence>
<reference evidence="11 12" key="1">
    <citation type="submission" date="2016-01" db="EMBL/GenBank/DDBJ databases">
        <authorList>
            <person name="Oliw E.H."/>
        </authorList>
    </citation>
    <scope>NUCLEOTIDE SEQUENCE [LARGE SCALE GENOMIC DNA]</scope>
    <source>
        <strain evidence="11 12">DY10</strain>
    </source>
</reference>
<evidence type="ECO:0000256" key="8">
    <source>
        <dbReference type="ARBA" id="ARBA00023098"/>
    </source>
</evidence>
<dbReference type="NCBIfam" id="TIGR00215">
    <property type="entry name" value="lpxB"/>
    <property type="match status" value="1"/>
</dbReference>
<comment type="function">
    <text evidence="1">Condensation of UDP-2,3-diacylglucosamine and 2,3-diacylglucosamine-1-phosphate to form lipid A disaccharide, a precursor of lipid A, a phosphorylated glycolipid that anchors the lipopolysaccharide to the outer membrane of the cell.</text>
</comment>
<sequence length="385" mass="43225">MTYYLIAGERSGDLHGANLIRAIRQHDPQAQCRAYGGEQMEAAGAVLVRHYREMAFMGFLEVVRNLGTIRRILRECQADLLANRPDALILIDYAGFNLRMARFAKKHGIRVFYYISPKVWAWNQRRALTIKANVDRLFTILPFETEFFARYDYEVEYVGNPLLDALADFQPGLDWPGLDWPSPTFGDALSANNRPVVALLPGSRRQEITMILPLMLTVTRRFPQYTFVVGTVSNLPESLYDSLLTDYPDVRRVSDAAYDLLHVATAALVTSGTATLETALLNVPQVVCYKTTGVSYAIAKRLIAVPFISLVNLIANRAVVTELIQNDLTPSRIEQELRAILPGGDRRDQQLADYATVRQIMGDPGASERAGKRMVELVADQTKNR</sequence>
<dbReference type="InterPro" id="IPR003835">
    <property type="entry name" value="Glyco_trans_19"/>
</dbReference>
<evidence type="ECO:0000256" key="1">
    <source>
        <dbReference type="ARBA" id="ARBA00002056"/>
    </source>
</evidence>
<evidence type="ECO:0000256" key="3">
    <source>
        <dbReference type="ARBA" id="ARBA00020902"/>
    </source>
</evidence>
<organism evidence="11 12">
    <name type="scientific">Spirosoma montaniterrae</name>
    <dbReference type="NCBI Taxonomy" id="1178516"/>
    <lineage>
        <taxon>Bacteria</taxon>
        <taxon>Pseudomonadati</taxon>
        <taxon>Bacteroidota</taxon>
        <taxon>Cytophagia</taxon>
        <taxon>Cytophagales</taxon>
        <taxon>Cytophagaceae</taxon>
        <taxon>Spirosoma</taxon>
    </lineage>
</organism>
<evidence type="ECO:0000256" key="10">
    <source>
        <dbReference type="NCBIfam" id="TIGR00215"/>
    </source>
</evidence>
<keyword evidence="5" id="KW-0441">Lipid A biosynthesis</keyword>
<dbReference type="AlphaFoldDB" id="A0A1P9WRT0"/>
<dbReference type="RefSeq" id="WP_077129502.1">
    <property type="nucleotide sequence ID" value="NZ_CP014263.1"/>
</dbReference>
<keyword evidence="12" id="KW-1185">Reference proteome</keyword>
<name>A0A1P9WRT0_9BACT</name>
<keyword evidence="6" id="KW-0328">Glycosyltransferase</keyword>
<evidence type="ECO:0000256" key="5">
    <source>
        <dbReference type="ARBA" id="ARBA00022556"/>
    </source>
</evidence>
<dbReference type="PANTHER" id="PTHR30372">
    <property type="entry name" value="LIPID-A-DISACCHARIDE SYNTHASE"/>
    <property type="match status" value="1"/>
</dbReference>
<dbReference type="STRING" id="1178516.AWR27_01145"/>
<dbReference type="GO" id="GO:0005543">
    <property type="term" value="F:phospholipid binding"/>
    <property type="evidence" value="ECO:0007669"/>
    <property type="project" value="TreeGrafter"/>
</dbReference>
<dbReference type="SUPFAM" id="SSF53756">
    <property type="entry name" value="UDP-Glycosyltransferase/glycogen phosphorylase"/>
    <property type="match status" value="1"/>
</dbReference>
<evidence type="ECO:0000256" key="9">
    <source>
        <dbReference type="ARBA" id="ARBA00048975"/>
    </source>
</evidence>
<evidence type="ECO:0000256" key="2">
    <source>
        <dbReference type="ARBA" id="ARBA00012687"/>
    </source>
</evidence>